<dbReference type="AlphaFoldDB" id="A0A0A9P9Q4"/>
<proteinExistence type="predicted"/>
<name>A0A0A9P9Q4_ARUDO</name>
<protein>
    <submittedName>
        <fullName evidence="1">Uncharacterized protein</fullName>
    </submittedName>
</protein>
<reference evidence="1" key="1">
    <citation type="submission" date="2014-09" db="EMBL/GenBank/DDBJ databases">
        <authorList>
            <person name="Magalhaes I.L.F."/>
            <person name="Oliveira U."/>
            <person name="Santos F.R."/>
            <person name="Vidigal T.H.D.A."/>
            <person name="Brescovit A.D."/>
            <person name="Santos A.J."/>
        </authorList>
    </citation>
    <scope>NUCLEOTIDE SEQUENCE</scope>
    <source>
        <tissue evidence="1">Shoot tissue taken approximately 20 cm above the soil surface</tissue>
    </source>
</reference>
<reference evidence="1" key="2">
    <citation type="journal article" date="2015" name="Data Brief">
        <title>Shoot transcriptome of the giant reed, Arundo donax.</title>
        <authorList>
            <person name="Barrero R.A."/>
            <person name="Guerrero F.D."/>
            <person name="Moolhuijzen P."/>
            <person name="Goolsby J.A."/>
            <person name="Tidwell J."/>
            <person name="Bellgard S.E."/>
            <person name="Bellgard M.I."/>
        </authorList>
    </citation>
    <scope>NUCLEOTIDE SEQUENCE</scope>
    <source>
        <tissue evidence="1">Shoot tissue taken approximately 20 cm above the soil surface</tissue>
    </source>
</reference>
<organism evidence="1">
    <name type="scientific">Arundo donax</name>
    <name type="common">Giant reed</name>
    <name type="synonym">Donax arundinaceus</name>
    <dbReference type="NCBI Taxonomy" id="35708"/>
    <lineage>
        <taxon>Eukaryota</taxon>
        <taxon>Viridiplantae</taxon>
        <taxon>Streptophyta</taxon>
        <taxon>Embryophyta</taxon>
        <taxon>Tracheophyta</taxon>
        <taxon>Spermatophyta</taxon>
        <taxon>Magnoliopsida</taxon>
        <taxon>Liliopsida</taxon>
        <taxon>Poales</taxon>
        <taxon>Poaceae</taxon>
        <taxon>PACMAD clade</taxon>
        <taxon>Arundinoideae</taxon>
        <taxon>Arundineae</taxon>
        <taxon>Arundo</taxon>
    </lineage>
</organism>
<dbReference type="EMBL" id="GBRH01207206">
    <property type="protein sequence ID" value="JAD90689.1"/>
    <property type="molecule type" value="Transcribed_RNA"/>
</dbReference>
<accession>A0A0A9P9Q4</accession>
<sequence>MLKAKALWGIIASQPLKNSTEQERKKDPRTVAKLEVRIPWCHHSSFIHKLYNFRIILS</sequence>
<evidence type="ECO:0000313" key="1">
    <source>
        <dbReference type="EMBL" id="JAD90689.1"/>
    </source>
</evidence>